<protein>
    <recommendedName>
        <fullName evidence="6">Glycosyltransferase 2-like domain-containing protein</fullName>
    </recommendedName>
</protein>
<comment type="caution">
    <text evidence="4">The sequence shown here is derived from an EMBL/GenBank/DDBJ whole genome shotgun (WGS) entry which is preliminary data.</text>
</comment>
<dbReference type="PANTHER" id="PTHR43179:SF7">
    <property type="entry name" value="RHAMNOSYLTRANSFERASE WBBL"/>
    <property type="match status" value="1"/>
</dbReference>
<dbReference type="EMBL" id="MFRE01000005">
    <property type="protein sequence ID" value="OGH94981.1"/>
    <property type="molecule type" value="Genomic_DNA"/>
</dbReference>
<evidence type="ECO:0000259" key="3">
    <source>
        <dbReference type="Pfam" id="PF02709"/>
    </source>
</evidence>
<dbReference type="PANTHER" id="PTHR43179">
    <property type="entry name" value="RHAMNOSYLTRANSFERASE WBBL"/>
    <property type="match status" value="1"/>
</dbReference>
<evidence type="ECO:0000313" key="4">
    <source>
        <dbReference type="EMBL" id="OGH94981.1"/>
    </source>
</evidence>
<sequence length="273" mass="31730">MFDVCVTIVNTNEKKEIESSLESLFFDSKNSGLNIAVVVVNNASLDSADDLASKFPNLTIIKNTRNEGFGKAHNRAFASVPAKYYFVLNPDTEFPASQNFLRHLYDFMEAHTQVGVVGPKVIYPDGSLQYSCYRFPTFWQPIFSRTRYGQSGQGKIMSDKFLMKEFDHATTRPVDWVMGSAMFIRKTAWDTVGGFDERYWMYAEDSDLCRRMWEAGFAVYYLHSVYLRHEHGRASAKIPGVFNALIKNKYARTHLVSWLKYFWKWRGNHKYYR</sequence>
<dbReference type="Pfam" id="PF02709">
    <property type="entry name" value="Glyco_transf_7C"/>
    <property type="match status" value="1"/>
</dbReference>
<evidence type="ECO:0008006" key="6">
    <source>
        <dbReference type="Google" id="ProtNLM"/>
    </source>
</evidence>
<name>A0A1F6PFP7_9BACT</name>
<dbReference type="SUPFAM" id="SSF53448">
    <property type="entry name" value="Nucleotide-diphospho-sugar transferases"/>
    <property type="match status" value="1"/>
</dbReference>
<evidence type="ECO:0000313" key="5">
    <source>
        <dbReference type="Proteomes" id="UP000178254"/>
    </source>
</evidence>
<dbReference type="STRING" id="1798709.A2538_04810"/>
<evidence type="ECO:0000256" key="1">
    <source>
        <dbReference type="ARBA" id="ARBA00022679"/>
    </source>
</evidence>
<dbReference type="Proteomes" id="UP000178254">
    <property type="component" value="Unassembled WGS sequence"/>
</dbReference>
<dbReference type="CDD" id="cd04186">
    <property type="entry name" value="GT_2_like_c"/>
    <property type="match status" value="1"/>
</dbReference>
<dbReference type="InterPro" id="IPR027791">
    <property type="entry name" value="Galactosyl_T_C"/>
</dbReference>
<dbReference type="InterPro" id="IPR029044">
    <property type="entry name" value="Nucleotide-diphossugar_trans"/>
</dbReference>
<feature type="domain" description="Galactosyltransferase C-terminal" evidence="3">
    <location>
        <begin position="174"/>
        <end position="222"/>
    </location>
</feature>
<feature type="domain" description="Glycosyltransferase 2-like" evidence="2">
    <location>
        <begin position="6"/>
        <end position="150"/>
    </location>
</feature>
<reference evidence="4 5" key="1">
    <citation type="journal article" date="2016" name="Nat. Commun.">
        <title>Thousands of microbial genomes shed light on interconnected biogeochemical processes in an aquifer system.</title>
        <authorList>
            <person name="Anantharaman K."/>
            <person name="Brown C.T."/>
            <person name="Hug L.A."/>
            <person name="Sharon I."/>
            <person name="Castelle C.J."/>
            <person name="Probst A.J."/>
            <person name="Thomas B.C."/>
            <person name="Singh A."/>
            <person name="Wilkins M.J."/>
            <person name="Karaoz U."/>
            <person name="Brodie E.L."/>
            <person name="Williams K.H."/>
            <person name="Hubbard S.S."/>
            <person name="Banfield J.F."/>
        </authorList>
    </citation>
    <scope>NUCLEOTIDE SEQUENCE [LARGE SCALE GENOMIC DNA]</scope>
</reference>
<keyword evidence="1" id="KW-0808">Transferase</keyword>
<dbReference type="AlphaFoldDB" id="A0A1F6PFP7"/>
<proteinExistence type="predicted"/>
<dbReference type="GO" id="GO:0016740">
    <property type="term" value="F:transferase activity"/>
    <property type="evidence" value="ECO:0007669"/>
    <property type="project" value="UniProtKB-KW"/>
</dbReference>
<organism evidence="4 5">
    <name type="scientific">Candidatus Magasanikbacteria bacterium RIFOXYD2_FULL_41_14</name>
    <dbReference type="NCBI Taxonomy" id="1798709"/>
    <lineage>
        <taxon>Bacteria</taxon>
        <taxon>Candidatus Magasanikiibacteriota</taxon>
    </lineage>
</organism>
<dbReference type="Pfam" id="PF00535">
    <property type="entry name" value="Glycos_transf_2"/>
    <property type="match status" value="1"/>
</dbReference>
<accession>A0A1F6PFP7</accession>
<dbReference type="Gene3D" id="3.90.550.10">
    <property type="entry name" value="Spore Coat Polysaccharide Biosynthesis Protein SpsA, Chain A"/>
    <property type="match status" value="1"/>
</dbReference>
<dbReference type="InterPro" id="IPR001173">
    <property type="entry name" value="Glyco_trans_2-like"/>
</dbReference>
<evidence type="ECO:0000259" key="2">
    <source>
        <dbReference type="Pfam" id="PF00535"/>
    </source>
</evidence>
<gene>
    <name evidence="4" type="ORF">A2538_04810</name>
</gene>